<gene>
    <name evidence="2" type="ORF">PHAVU_008G236300g</name>
</gene>
<dbReference type="STRING" id="3885.V7BBQ5"/>
<dbReference type="PANTHER" id="PTHR31589">
    <property type="entry name" value="PROTEIN, PUTATIVE (DUF239)-RELATED-RELATED"/>
    <property type="match status" value="1"/>
</dbReference>
<dbReference type="InterPro" id="IPR004314">
    <property type="entry name" value="Neprosin"/>
</dbReference>
<sequence>MKNSSNVLIFGLGKEKCPKGTVPIRRTTKNDLIQGRSLLYSQSMVQGYPGFHNAELYLIPNFGPYYKVSGRNSIYNPRVLRNDQTSISNTWVQNGHKEGTNKISFGWHVAPRLHGGDTATYLYAAWTSDNFKKTGCYNVHCSGFVQIHQGTFLGGRISNSSLYGGTSIEFLIQITQDPNSKNWWLNIQGEDIGYFPAKLFSNMASADQVGWGGRTVTPPNTPSPQMGSGYFPDKNFSHACYFRFISFQNDSRTDYGPPLYLMNTFVDKSNCFNAKYYGDLGGTVGYSLQFGGPGGDCGN</sequence>
<evidence type="ECO:0000313" key="2">
    <source>
        <dbReference type="EMBL" id="ESW13906.1"/>
    </source>
</evidence>
<dbReference type="PROSITE" id="PS52045">
    <property type="entry name" value="NEPROSIN_PEP_CD"/>
    <property type="match status" value="1"/>
</dbReference>
<dbReference type="Gramene" id="ESW13906">
    <property type="protein sequence ID" value="ESW13906"/>
    <property type="gene ID" value="PHAVU_008G236300g"/>
</dbReference>
<keyword evidence="3" id="KW-1185">Reference proteome</keyword>
<dbReference type="AlphaFoldDB" id="V7BBQ5"/>
<name>V7BBQ5_PHAVU</name>
<accession>V7BBQ5</accession>
<dbReference type="Proteomes" id="UP000000226">
    <property type="component" value="Chromosome 8"/>
</dbReference>
<dbReference type="EMBL" id="CM002295">
    <property type="protein sequence ID" value="ESW13906.1"/>
    <property type="molecule type" value="Genomic_DNA"/>
</dbReference>
<dbReference type="InterPro" id="IPR053168">
    <property type="entry name" value="Glutamic_endopeptidase"/>
</dbReference>
<reference evidence="3" key="1">
    <citation type="journal article" date="2014" name="Nat. Genet.">
        <title>A reference genome for common bean and genome-wide analysis of dual domestications.</title>
        <authorList>
            <person name="Schmutz J."/>
            <person name="McClean P.E."/>
            <person name="Mamidi S."/>
            <person name="Wu G.A."/>
            <person name="Cannon S.B."/>
            <person name="Grimwood J."/>
            <person name="Jenkins J."/>
            <person name="Shu S."/>
            <person name="Song Q."/>
            <person name="Chavarro C."/>
            <person name="Torres-Torres M."/>
            <person name="Geffroy V."/>
            <person name="Moghaddam S.M."/>
            <person name="Gao D."/>
            <person name="Abernathy B."/>
            <person name="Barry K."/>
            <person name="Blair M."/>
            <person name="Brick M.A."/>
            <person name="Chovatia M."/>
            <person name="Gepts P."/>
            <person name="Goodstein D.M."/>
            <person name="Gonzales M."/>
            <person name="Hellsten U."/>
            <person name="Hyten D.L."/>
            <person name="Jia G."/>
            <person name="Kelly J.D."/>
            <person name="Kudrna D."/>
            <person name="Lee R."/>
            <person name="Richard M.M."/>
            <person name="Miklas P.N."/>
            <person name="Osorno J.M."/>
            <person name="Rodrigues J."/>
            <person name="Thareau V."/>
            <person name="Urrea C.A."/>
            <person name="Wang M."/>
            <person name="Yu Y."/>
            <person name="Zhang M."/>
            <person name="Wing R.A."/>
            <person name="Cregan P.B."/>
            <person name="Rokhsar D.S."/>
            <person name="Jackson S.A."/>
        </authorList>
    </citation>
    <scope>NUCLEOTIDE SEQUENCE [LARGE SCALE GENOMIC DNA]</scope>
    <source>
        <strain evidence="3">cv. G19833</strain>
    </source>
</reference>
<protein>
    <recommendedName>
        <fullName evidence="1">Neprosin PEP catalytic domain-containing protein</fullName>
    </recommendedName>
</protein>
<dbReference type="OrthoDB" id="1858978at2759"/>
<feature type="domain" description="Neprosin PEP catalytic" evidence="1">
    <location>
        <begin position="46"/>
        <end position="298"/>
    </location>
</feature>
<dbReference type="PANTHER" id="PTHR31589:SF223">
    <property type="entry name" value="PROTEIN, PUTATIVE (DUF239)-RELATED"/>
    <property type="match status" value="1"/>
</dbReference>
<proteinExistence type="predicted"/>
<organism evidence="2 3">
    <name type="scientific">Phaseolus vulgaris</name>
    <name type="common">Kidney bean</name>
    <name type="synonym">French bean</name>
    <dbReference type="NCBI Taxonomy" id="3885"/>
    <lineage>
        <taxon>Eukaryota</taxon>
        <taxon>Viridiplantae</taxon>
        <taxon>Streptophyta</taxon>
        <taxon>Embryophyta</taxon>
        <taxon>Tracheophyta</taxon>
        <taxon>Spermatophyta</taxon>
        <taxon>Magnoliopsida</taxon>
        <taxon>eudicotyledons</taxon>
        <taxon>Gunneridae</taxon>
        <taxon>Pentapetalae</taxon>
        <taxon>rosids</taxon>
        <taxon>fabids</taxon>
        <taxon>Fabales</taxon>
        <taxon>Fabaceae</taxon>
        <taxon>Papilionoideae</taxon>
        <taxon>50 kb inversion clade</taxon>
        <taxon>NPAAA clade</taxon>
        <taxon>indigoferoid/millettioid clade</taxon>
        <taxon>Phaseoleae</taxon>
        <taxon>Phaseolus</taxon>
    </lineage>
</organism>
<dbReference type="Pfam" id="PF03080">
    <property type="entry name" value="Neprosin"/>
    <property type="match status" value="1"/>
</dbReference>
<evidence type="ECO:0000259" key="1">
    <source>
        <dbReference type="PROSITE" id="PS52045"/>
    </source>
</evidence>
<evidence type="ECO:0000313" key="3">
    <source>
        <dbReference type="Proteomes" id="UP000000226"/>
    </source>
</evidence>
<dbReference type="Gene3D" id="3.90.1320.10">
    <property type="entry name" value="Outer-capsid protein sigma 3, large lobe"/>
    <property type="match status" value="1"/>
</dbReference>
<dbReference type="eggNOG" id="ENOG502SKYX">
    <property type="taxonomic scope" value="Eukaryota"/>
</dbReference>
<dbReference type="OMA" id="QPEETEY"/>